<name>T0R469_SAPDV</name>
<dbReference type="AlphaFoldDB" id="T0R469"/>
<gene>
    <name evidence="1" type="ORF">SDRG_00634</name>
</gene>
<dbReference type="GeneID" id="19941361"/>
<protein>
    <submittedName>
        <fullName evidence="1">Uncharacterized protein</fullName>
    </submittedName>
</protein>
<evidence type="ECO:0000313" key="2">
    <source>
        <dbReference type="Proteomes" id="UP000030762"/>
    </source>
</evidence>
<organism evidence="1 2">
    <name type="scientific">Saprolegnia diclina (strain VS20)</name>
    <dbReference type="NCBI Taxonomy" id="1156394"/>
    <lineage>
        <taxon>Eukaryota</taxon>
        <taxon>Sar</taxon>
        <taxon>Stramenopiles</taxon>
        <taxon>Oomycota</taxon>
        <taxon>Saprolegniomycetes</taxon>
        <taxon>Saprolegniales</taxon>
        <taxon>Saprolegniaceae</taxon>
        <taxon>Saprolegnia</taxon>
    </lineage>
</organism>
<keyword evidence="2" id="KW-1185">Reference proteome</keyword>
<dbReference type="InParanoid" id="T0R469"/>
<reference evidence="1 2" key="1">
    <citation type="submission" date="2012-04" db="EMBL/GenBank/DDBJ databases">
        <title>The Genome Sequence of Saprolegnia declina VS20.</title>
        <authorList>
            <consortium name="The Broad Institute Genome Sequencing Platform"/>
            <person name="Russ C."/>
            <person name="Nusbaum C."/>
            <person name="Tyler B."/>
            <person name="van West P."/>
            <person name="Dieguez-Uribeondo J."/>
            <person name="de Bruijn I."/>
            <person name="Tripathy S."/>
            <person name="Jiang R."/>
            <person name="Young S.K."/>
            <person name="Zeng Q."/>
            <person name="Gargeya S."/>
            <person name="Fitzgerald M."/>
            <person name="Haas B."/>
            <person name="Abouelleil A."/>
            <person name="Alvarado L."/>
            <person name="Arachchi H.M."/>
            <person name="Berlin A."/>
            <person name="Chapman S.B."/>
            <person name="Goldberg J."/>
            <person name="Griggs A."/>
            <person name="Gujja S."/>
            <person name="Hansen M."/>
            <person name="Howarth C."/>
            <person name="Imamovic A."/>
            <person name="Larimer J."/>
            <person name="McCowen C."/>
            <person name="Montmayeur A."/>
            <person name="Murphy C."/>
            <person name="Neiman D."/>
            <person name="Pearson M."/>
            <person name="Priest M."/>
            <person name="Roberts A."/>
            <person name="Saif S."/>
            <person name="Shea T."/>
            <person name="Sisk P."/>
            <person name="Sykes S."/>
            <person name="Wortman J."/>
            <person name="Nusbaum C."/>
            <person name="Birren B."/>
        </authorList>
    </citation>
    <scope>NUCLEOTIDE SEQUENCE [LARGE SCALE GENOMIC DNA]</scope>
    <source>
        <strain evidence="1 2">VS20</strain>
    </source>
</reference>
<dbReference type="OMA" id="LTGHANH"/>
<dbReference type="OrthoDB" id="76226at2759"/>
<dbReference type="Proteomes" id="UP000030762">
    <property type="component" value="Unassembled WGS sequence"/>
</dbReference>
<dbReference type="VEuPathDB" id="FungiDB:SDRG_00634"/>
<accession>T0R469</accession>
<sequence>MSVHLMRLNSIRKDSRRSYFELEDGARSGVACEFGVLKDPTLMDKLTGHANHATIFVRLDDGSITTTAHNGEPEHLATSDLWATLYGKREVRLGSTSSDDAATKHHTTLAFESRLAAVEFCGAVDLIQHVAYLRHPHRANAMSSDAVLRHHLEATLRFVDEMWTLAMWRELWPYSNMAEILHACLDDLSANAPPPQVRGRLEDIYDTFYTEATMTLFAERDGVRFFRPSYIGLLVAKLKAAMSHITLYAR</sequence>
<dbReference type="RefSeq" id="XP_008604340.1">
    <property type="nucleotide sequence ID" value="XM_008606118.1"/>
</dbReference>
<evidence type="ECO:0000313" key="1">
    <source>
        <dbReference type="EMBL" id="EQC41771.1"/>
    </source>
</evidence>
<dbReference type="EMBL" id="JH767133">
    <property type="protein sequence ID" value="EQC41771.1"/>
    <property type="molecule type" value="Genomic_DNA"/>
</dbReference>
<proteinExistence type="predicted"/>